<gene>
    <name evidence="1" type="ordered locus">Sulac_2096</name>
</gene>
<sequence length="673" mass="76773">MNLNPNEFQRRDQSLVGRTDEREWVWRWLQAPRPATMWLVVTGPAGLGKSTFLQWLASIRRPDLRVVWLDARITGKTPVDVLRALGPLTTRLLNGRRALGHEKLIVAIDNFEAWADIGDWMEERFRHVVPVHQILIVAAARTNPLAHWERDPFLSAHFREFRLEAFDVHETAAFLSARGLTPERVEDAYQITHGNPLMLAVLADIWPSWEKSVPAERSQWLLEPFIERVFREIPNDAIYECVDALSLVLDVPLSTLEAILGRAIPAAEVQQLKRLSFVRETADRLVSLHDAVHDFFRQDFFWREPDTYRRMQNRAAAILLEEWYRSPPARQVRIAESLLGIVRDRLQHASSYADLAAPRHDVILTGYRPEDLQDLPALLTNWGRQSLPLEPAASVALLTRLGALFPEMIRVVRNTEGRALALHASVWLYRETLELLAEFSPGFVRQLLQSPLGITACEREKADTLLSVAVGLSPLDGLSRRDLIGLIIRHTLSLHFGRRALVLAQNPALKTLLASLGFEPYPFPVTHADASEVLYALDWRGERVIHWVQQMVGLDRAGFSWTQLTDDDVISALRALPDRRRLTYSRFCLLYGLTAVEAEAWLRQGIQALKNHSRSTTPGALLEYAYLRSPRDSRTVEETFHISRATYYRRLQQATGQLAAWLRMHPPSSSQPT</sequence>
<accession>G8TSW7</accession>
<dbReference type="Proteomes" id="UP000005439">
    <property type="component" value="Chromosome"/>
</dbReference>
<evidence type="ECO:0000313" key="1">
    <source>
        <dbReference type="EMBL" id="AEW05582.1"/>
    </source>
</evidence>
<dbReference type="AlphaFoldDB" id="G8TSW7"/>
<protein>
    <submittedName>
        <fullName evidence="1">Uncharacterized protein</fullName>
    </submittedName>
</protein>
<dbReference type="HOGENOM" id="CLU_408216_0_0_9"/>
<reference evidence="2" key="1">
    <citation type="submission" date="2011-12" db="EMBL/GenBank/DDBJ databases">
        <title>The complete genome of chromosome of Sulfobacillus acidophilus DSM 10332.</title>
        <authorList>
            <person name="Lucas S."/>
            <person name="Han J."/>
            <person name="Lapidus A."/>
            <person name="Bruce D."/>
            <person name="Goodwin L."/>
            <person name="Pitluck S."/>
            <person name="Peters L."/>
            <person name="Kyrpides N."/>
            <person name="Mavromatis K."/>
            <person name="Ivanova N."/>
            <person name="Mikhailova N."/>
            <person name="Chertkov O."/>
            <person name="Saunders E."/>
            <person name="Detter J.C."/>
            <person name="Tapia R."/>
            <person name="Han C."/>
            <person name="Land M."/>
            <person name="Hauser L."/>
            <person name="Markowitz V."/>
            <person name="Cheng J.-F."/>
            <person name="Hugenholtz P."/>
            <person name="Woyke T."/>
            <person name="Wu D."/>
            <person name="Pukall R."/>
            <person name="Gehrich-Schroeter G."/>
            <person name="Schneider S."/>
            <person name="Klenk H.-P."/>
            <person name="Eisen J.A."/>
        </authorList>
    </citation>
    <scope>NUCLEOTIDE SEQUENCE [LARGE SCALE GENOMIC DNA]</scope>
    <source>
        <strain evidence="2">ATCC 700253 / DSM 10332 / NAL</strain>
    </source>
</reference>
<keyword evidence="2" id="KW-1185">Reference proteome</keyword>
<organism evidence="1 2">
    <name type="scientific">Sulfobacillus acidophilus (strain ATCC 700253 / DSM 10332 / NAL)</name>
    <dbReference type="NCBI Taxonomy" id="679936"/>
    <lineage>
        <taxon>Bacteria</taxon>
        <taxon>Bacillati</taxon>
        <taxon>Bacillota</taxon>
        <taxon>Clostridia</taxon>
        <taxon>Eubacteriales</taxon>
        <taxon>Clostridiales Family XVII. Incertae Sedis</taxon>
        <taxon>Sulfobacillus</taxon>
    </lineage>
</organism>
<dbReference type="PATRIC" id="fig|679936.5.peg.2161"/>
<dbReference type="STRING" id="679936.Sulac_2096"/>
<name>G8TSW7_SULAD</name>
<reference evidence="1 2" key="2">
    <citation type="journal article" date="2012" name="Stand. Genomic Sci.">
        <title>Complete genome sequence of the moderately thermophilic mineral-sulfide-oxidizing firmicute Sulfobacillus acidophilus type strain (NAL(T)).</title>
        <authorList>
            <person name="Anderson I."/>
            <person name="Chertkov O."/>
            <person name="Chen A."/>
            <person name="Saunders E."/>
            <person name="Lapidus A."/>
            <person name="Nolan M."/>
            <person name="Lucas S."/>
            <person name="Hammon N."/>
            <person name="Deshpande S."/>
            <person name="Cheng J.F."/>
            <person name="Han C."/>
            <person name="Tapia R."/>
            <person name="Goodwin L.A."/>
            <person name="Pitluck S."/>
            <person name="Liolios K."/>
            <person name="Pagani I."/>
            <person name="Ivanova N."/>
            <person name="Mikhailova N."/>
            <person name="Pati A."/>
            <person name="Palaniappan K."/>
            <person name="Land M."/>
            <person name="Pan C."/>
            <person name="Rohde M."/>
            <person name="Pukall R."/>
            <person name="Goker M."/>
            <person name="Detter J.C."/>
            <person name="Woyke T."/>
            <person name="Bristow J."/>
            <person name="Eisen J.A."/>
            <person name="Markowitz V."/>
            <person name="Hugenholtz P."/>
            <person name="Kyrpides N.C."/>
            <person name="Klenk H.P."/>
            <person name="Mavromatis K."/>
        </authorList>
    </citation>
    <scope>NUCLEOTIDE SEQUENCE [LARGE SCALE GENOMIC DNA]</scope>
    <source>
        <strain evidence="2">ATCC 700253 / DSM 10332 / NAL</strain>
    </source>
</reference>
<dbReference type="SUPFAM" id="SSF52540">
    <property type="entry name" value="P-loop containing nucleoside triphosphate hydrolases"/>
    <property type="match status" value="1"/>
</dbReference>
<evidence type="ECO:0000313" key="2">
    <source>
        <dbReference type="Proteomes" id="UP000005439"/>
    </source>
</evidence>
<dbReference type="Gene3D" id="3.40.50.300">
    <property type="entry name" value="P-loop containing nucleotide triphosphate hydrolases"/>
    <property type="match status" value="1"/>
</dbReference>
<proteinExistence type="predicted"/>
<dbReference type="KEGG" id="sap:Sulac_2096"/>
<dbReference type="EMBL" id="CP003179">
    <property type="protein sequence ID" value="AEW05582.1"/>
    <property type="molecule type" value="Genomic_DNA"/>
</dbReference>
<dbReference type="InterPro" id="IPR027417">
    <property type="entry name" value="P-loop_NTPase"/>
</dbReference>